<organism evidence="2 3">
    <name type="scientific">Larkinella arboricola</name>
    <dbReference type="NCBI Taxonomy" id="643671"/>
    <lineage>
        <taxon>Bacteria</taxon>
        <taxon>Pseudomonadati</taxon>
        <taxon>Bacteroidota</taxon>
        <taxon>Cytophagia</taxon>
        <taxon>Cytophagales</taxon>
        <taxon>Spirosomataceae</taxon>
        <taxon>Larkinella</taxon>
    </lineage>
</organism>
<comment type="caution">
    <text evidence="2">The sequence shown here is derived from an EMBL/GenBank/DDBJ whole genome shotgun (WGS) entry which is preliminary data.</text>
</comment>
<dbReference type="Proteomes" id="UP000248790">
    <property type="component" value="Unassembled WGS sequence"/>
</dbReference>
<evidence type="ECO:0008006" key="4">
    <source>
        <dbReference type="Google" id="ProtNLM"/>
    </source>
</evidence>
<evidence type="ECO:0000313" key="3">
    <source>
        <dbReference type="Proteomes" id="UP000248790"/>
    </source>
</evidence>
<evidence type="ECO:0000256" key="1">
    <source>
        <dbReference type="SAM" id="SignalP"/>
    </source>
</evidence>
<keyword evidence="1" id="KW-0732">Signal</keyword>
<feature type="signal peptide" evidence="1">
    <location>
        <begin position="1"/>
        <end position="23"/>
    </location>
</feature>
<evidence type="ECO:0000313" key="2">
    <source>
        <dbReference type="EMBL" id="RAJ92529.1"/>
    </source>
</evidence>
<reference evidence="2 3" key="1">
    <citation type="submission" date="2018-06" db="EMBL/GenBank/DDBJ databases">
        <title>Genomic Encyclopedia of Archaeal and Bacterial Type Strains, Phase II (KMG-II): from individual species to whole genera.</title>
        <authorList>
            <person name="Goeker M."/>
        </authorList>
    </citation>
    <scope>NUCLEOTIDE SEQUENCE [LARGE SCALE GENOMIC DNA]</scope>
    <source>
        <strain evidence="2 3">DSM 21851</strain>
    </source>
</reference>
<dbReference type="AlphaFoldDB" id="A0A327WKU7"/>
<feature type="chain" id="PRO_5016320892" description="Outer membrane beta-barrel porin/alpha-amylase" evidence="1">
    <location>
        <begin position="24"/>
        <end position="239"/>
    </location>
</feature>
<keyword evidence="3" id="KW-1185">Reference proteome</keyword>
<protein>
    <recommendedName>
        <fullName evidence="4">Outer membrane beta-barrel porin/alpha-amylase</fullName>
    </recommendedName>
</protein>
<gene>
    <name evidence="2" type="ORF">LX87_04859</name>
</gene>
<sequence>MGKKLQLYSIGLLLLGLVTTTRAQQTIFNVSSSDITKEGKVLAQEQLEIQDMIRSTTTVSYGLSKDWEVGLNLYNLDFTRQKPHFIRNDTTTSIPFAPLLLVNAQKAFNLSQTFKIGIGGQGGLNLSSGRSQAVYFAYANLAASLIEEHYKLAVGSYNGNSRFLGDGPHTGIQAAVDAGLWYHKVHLLADWLSGSHQLGQLSVGVEVFLGEHLPVAVGWQRSNQDGSQGLILQVTYTPQ</sequence>
<dbReference type="EMBL" id="QLMC01000007">
    <property type="protein sequence ID" value="RAJ92529.1"/>
    <property type="molecule type" value="Genomic_DNA"/>
</dbReference>
<accession>A0A327WKU7</accession>
<proteinExistence type="predicted"/>
<name>A0A327WKU7_LARAB</name>